<protein>
    <submittedName>
        <fullName evidence="1">Uncharacterized protein</fullName>
    </submittedName>
</protein>
<keyword evidence="2" id="KW-1185">Reference proteome</keyword>
<evidence type="ECO:0000313" key="2">
    <source>
        <dbReference type="Proteomes" id="UP001164746"/>
    </source>
</evidence>
<dbReference type="EMBL" id="CP111027">
    <property type="protein sequence ID" value="WAR29178.1"/>
    <property type="molecule type" value="Genomic_DNA"/>
</dbReference>
<name>A0ABY7G401_MYAAR</name>
<organism evidence="1 2">
    <name type="scientific">Mya arenaria</name>
    <name type="common">Soft-shell clam</name>
    <dbReference type="NCBI Taxonomy" id="6604"/>
    <lineage>
        <taxon>Eukaryota</taxon>
        <taxon>Metazoa</taxon>
        <taxon>Spiralia</taxon>
        <taxon>Lophotrochozoa</taxon>
        <taxon>Mollusca</taxon>
        <taxon>Bivalvia</taxon>
        <taxon>Autobranchia</taxon>
        <taxon>Heteroconchia</taxon>
        <taxon>Euheterodonta</taxon>
        <taxon>Imparidentia</taxon>
        <taxon>Neoheterodontei</taxon>
        <taxon>Myida</taxon>
        <taxon>Myoidea</taxon>
        <taxon>Myidae</taxon>
        <taxon>Mya</taxon>
    </lineage>
</organism>
<dbReference type="Proteomes" id="UP001164746">
    <property type="component" value="Chromosome 16"/>
</dbReference>
<accession>A0ABY7G401</accession>
<gene>
    <name evidence="1" type="ORF">MAR_002746</name>
</gene>
<evidence type="ECO:0000313" key="1">
    <source>
        <dbReference type="EMBL" id="WAR29178.1"/>
    </source>
</evidence>
<reference evidence="1" key="1">
    <citation type="submission" date="2022-11" db="EMBL/GenBank/DDBJ databases">
        <title>Centuries of genome instability and evolution in soft-shell clam transmissible cancer (bioRxiv).</title>
        <authorList>
            <person name="Hart S.F.M."/>
            <person name="Yonemitsu M.A."/>
            <person name="Giersch R.M."/>
            <person name="Beal B.F."/>
            <person name="Arriagada G."/>
            <person name="Davis B.W."/>
            <person name="Ostrander E.A."/>
            <person name="Goff S.P."/>
            <person name="Metzger M.J."/>
        </authorList>
    </citation>
    <scope>NUCLEOTIDE SEQUENCE</scope>
    <source>
        <strain evidence="1">MELC-2E11</strain>
        <tissue evidence="1">Siphon/mantle</tissue>
    </source>
</reference>
<proteinExistence type="predicted"/>
<sequence>MDTSNNSNFTTHIEDEKESFITDDKTKSRKCTVKKEYRAPISIGFSLVMIVVLATSCSASPPYHSGSCSVEAVRGSVVTKVSSKNSHDIINAQVNGAYVASCTLHPPSAEISEAEYKELYAIATTPNKECVFTIYSFNGTSIAINITSATSSLAEGIIEGLASSCIYPSALVFKLIGEYYLKFLTFNMPDIVNHINRDHN</sequence>